<dbReference type="Pfam" id="PF07460">
    <property type="entry name" value="NUMOD3"/>
    <property type="match status" value="1"/>
</dbReference>
<evidence type="ECO:0000313" key="3">
    <source>
        <dbReference type="EMBL" id="QCW06824.1"/>
    </source>
</evidence>
<organism evidence="3">
    <name type="scientific">Dactylella tenuis</name>
    <dbReference type="NCBI Taxonomy" id="383872"/>
    <lineage>
        <taxon>Eukaryota</taxon>
        <taxon>Fungi</taxon>
        <taxon>Dikarya</taxon>
        <taxon>Ascomycota</taxon>
        <taxon>Pezizomycotina</taxon>
        <taxon>Orbiliomycetes</taxon>
        <taxon>Orbiliales</taxon>
        <taxon>Orbiliaceae</taxon>
        <taxon>Dactylella</taxon>
    </lineage>
</organism>
<dbReference type="Gene3D" id="3.40.1440.10">
    <property type="entry name" value="GIY-YIG endonuclease"/>
    <property type="match status" value="1"/>
</dbReference>
<dbReference type="NCBIfam" id="TIGR01453">
    <property type="entry name" value="grpIintron_endo"/>
    <property type="match status" value="1"/>
</dbReference>
<gene>
    <name evidence="3" type="primary">orf144</name>
</gene>
<reference evidence="3" key="1">
    <citation type="submission" date="2019-04" db="EMBL/GenBank/DDBJ databases">
        <authorList>
            <person name="Yu Z."/>
            <person name="Deng C."/>
        </authorList>
    </citation>
    <scope>NUCLEOTIDE SEQUENCE</scope>
</reference>
<name>A0A4Y5MUY8_9PEZI</name>
<dbReference type="GeneID" id="40512574"/>
<dbReference type="InterPro" id="IPR035901">
    <property type="entry name" value="GIY-YIG_endonuc_sf"/>
</dbReference>
<protein>
    <recommendedName>
        <fullName evidence="2">Nuclease associated modular domain-containing protein</fullName>
    </recommendedName>
</protein>
<sequence>MLINKALIKYGYSQFSLEILEYCKPKECLEREQYYIDFLKPEYNILKVAGSLLGFKHLEATKAIMKGRKVSAETRAKLSEANTGKTRSTETRQKISAAMKNENHPMYGKTLTDETREKLSIAKMREKNPMYGNSRASSWRSWDS</sequence>
<evidence type="ECO:0000259" key="2">
    <source>
        <dbReference type="SMART" id="SM00496"/>
    </source>
</evidence>
<accession>A0A4Y5MUY8</accession>
<dbReference type="AlphaFoldDB" id="A0A4Y5MUY8"/>
<dbReference type="GO" id="GO:0003677">
    <property type="term" value="F:DNA binding"/>
    <property type="evidence" value="ECO:0007669"/>
    <property type="project" value="InterPro"/>
</dbReference>
<keyword evidence="3" id="KW-0496">Mitochondrion</keyword>
<dbReference type="InterPro" id="IPR006350">
    <property type="entry name" value="Intron_endoG1"/>
</dbReference>
<feature type="domain" description="Nuclease associated modular" evidence="2">
    <location>
        <begin position="107"/>
        <end position="123"/>
    </location>
</feature>
<feature type="compositionally biased region" description="Polar residues" evidence="1">
    <location>
        <begin position="134"/>
        <end position="144"/>
    </location>
</feature>
<dbReference type="GO" id="GO:0004519">
    <property type="term" value="F:endonuclease activity"/>
    <property type="evidence" value="ECO:0007669"/>
    <property type="project" value="InterPro"/>
</dbReference>
<feature type="domain" description="Nuclease associated modular" evidence="2">
    <location>
        <begin position="66"/>
        <end position="82"/>
    </location>
</feature>
<dbReference type="InterPro" id="IPR003611">
    <property type="entry name" value="NUMOD3"/>
</dbReference>
<geneLocation type="mitochondrion" evidence="3"/>
<dbReference type="EMBL" id="MK820634">
    <property type="protein sequence ID" value="QCW06824.1"/>
    <property type="molecule type" value="Genomic_DNA"/>
</dbReference>
<dbReference type="SUPFAM" id="SSF64496">
    <property type="entry name" value="DNA-binding domain of intron-encoded endonucleases"/>
    <property type="match status" value="1"/>
</dbReference>
<feature type="domain" description="Nuclease associated modular" evidence="2">
    <location>
        <begin position="83"/>
        <end position="99"/>
    </location>
</feature>
<dbReference type="SMART" id="SM00496">
    <property type="entry name" value="IENR2"/>
    <property type="match status" value="3"/>
</dbReference>
<feature type="region of interest" description="Disordered" evidence="1">
    <location>
        <begin position="123"/>
        <end position="144"/>
    </location>
</feature>
<dbReference type="RefSeq" id="YP_009663686.1">
    <property type="nucleotide sequence ID" value="NC_042947.1"/>
</dbReference>
<evidence type="ECO:0000256" key="1">
    <source>
        <dbReference type="SAM" id="MobiDB-lite"/>
    </source>
</evidence>
<proteinExistence type="predicted"/>
<dbReference type="SUPFAM" id="SSF82771">
    <property type="entry name" value="GIY-YIG endonuclease"/>
    <property type="match status" value="1"/>
</dbReference>